<name>A0ABU9AVF6_9BACT</name>
<keyword evidence="1" id="KW-1133">Transmembrane helix</keyword>
<reference evidence="2 3" key="1">
    <citation type="submission" date="2024-04" db="EMBL/GenBank/DDBJ databases">
        <title>Luteolibacter sp. isolated from soil.</title>
        <authorList>
            <person name="An J."/>
        </authorList>
    </citation>
    <scope>NUCLEOTIDE SEQUENCE [LARGE SCALE GENOMIC DNA]</scope>
    <source>
        <strain evidence="2 3">Y139</strain>
    </source>
</reference>
<keyword evidence="1" id="KW-0812">Transmembrane</keyword>
<evidence type="ECO:0000313" key="2">
    <source>
        <dbReference type="EMBL" id="MEK7951733.1"/>
    </source>
</evidence>
<comment type="caution">
    <text evidence="2">The sequence shown here is derived from an EMBL/GenBank/DDBJ whole genome shotgun (WGS) entry which is preliminary data.</text>
</comment>
<evidence type="ECO:0000256" key="1">
    <source>
        <dbReference type="SAM" id="Phobius"/>
    </source>
</evidence>
<evidence type="ECO:0008006" key="4">
    <source>
        <dbReference type="Google" id="ProtNLM"/>
    </source>
</evidence>
<proteinExistence type="predicted"/>
<keyword evidence="3" id="KW-1185">Reference proteome</keyword>
<feature type="transmembrane region" description="Helical" evidence="1">
    <location>
        <begin position="103"/>
        <end position="126"/>
    </location>
</feature>
<dbReference type="RefSeq" id="WP_341405427.1">
    <property type="nucleotide sequence ID" value="NZ_JBBUKT010000005.1"/>
</dbReference>
<gene>
    <name evidence="2" type="ORF">WKV53_14540</name>
</gene>
<accession>A0ABU9AVF6</accession>
<organism evidence="2 3">
    <name type="scientific">Luteolibacter soli</name>
    <dbReference type="NCBI Taxonomy" id="3135280"/>
    <lineage>
        <taxon>Bacteria</taxon>
        <taxon>Pseudomonadati</taxon>
        <taxon>Verrucomicrobiota</taxon>
        <taxon>Verrucomicrobiia</taxon>
        <taxon>Verrucomicrobiales</taxon>
        <taxon>Verrucomicrobiaceae</taxon>
        <taxon>Luteolibacter</taxon>
    </lineage>
</organism>
<dbReference type="EMBL" id="JBBUKT010000005">
    <property type="protein sequence ID" value="MEK7951733.1"/>
    <property type="molecule type" value="Genomic_DNA"/>
</dbReference>
<dbReference type="Proteomes" id="UP001371305">
    <property type="component" value="Unassembled WGS sequence"/>
</dbReference>
<keyword evidence="1" id="KW-0472">Membrane</keyword>
<evidence type="ECO:0000313" key="3">
    <source>
        <dbReference type="Proteomes" id="UP001371305"/>
    </source>
</evidence>
<sequence length="136" mass="15778">MHWKIRFRYGQKSVCHAGSGICVADLGRLLSESPSWSRGEVSPDDARWREVRFDGPEVLRVSGDSRQVHDYYVVSKGERVSKARNAAAVHFNEALFFPVAGAWAIYIPHWVVMVCFAVVWSVFLAWRWRREKRLNR</sequence>
<protein>
    <recommendedName>
        <fullName evidence="4">DUF3592 domain-containing protein</fullName>
    </recommendedName>
</protein>